<evidence type="ECO:0000313" key="2">
    <source>
        <dbReference type="Proteomes" id="UP000593576"/>
    </source>
</evidence>
<reference evidence="1 2" key="1">
    <citation type="journal article" date="2019" name="Genome Biol. Evol.">
        <title>Insights into the evolution of the New World diploid cottons (Gossypium, subgenus Houzingenia) based on genome sequencing.</title>
        <authorList>
            <person name="Grover C.E."/>
            <person name="Arick M.A. 2nd"/>
            <person name="Thrash A."/>
            <person name="Conover J.L."/>
            <person name="Sanders W.S."/>
            <person name="Peterson D.G."/>
            <person name="Frelichowski J.E."/>
            <person name="Scheffler J.A."/>
            <person name="Scheffler B.E."/>
            <person name="Wendel J.F."/>
        </authorList>
    </citation>
    <scope>NUCLEOTIDE SEQUENCE [LARGE SCALE GENOMIC DNA]</scope>
    <source>
        <strain evidence="1">1</strain>
        <tissue evidence="1">Leaf</tissue>
    </source>
</reference>
<keyword evidence="2" id="KW-1185">Reference proteome</keyword>
<dbReference type="AlphaFoldDB" id="A0A7J9NE33"/>
<name>A0A7J9NE33_GOSSC</name>
<gene>
    <name evidence="1" type="ORF">Goshw_007266</name>
</gene>
<sequence>MKNLDSIIQWVVSQFLVEKWFLLISHKACISSQLIKKI</sequence>
<organism evidence="1 2">
    <name type="scientific">Gossypium schwendimanii</name>
    <name type="common">Cotton</name>
    <dbReference type="NCBI Taxonomy" id="34291"/>
    <lineage>
        <taxon>Eukaryota</taxon>
        <taxon>Viridiplantae</taxon>
        <taxon>Streptophyta</taxon>
        <taxon>Embryophyta</taxon>
        <taxon>Tracheophyta</taxon>
        <taxon>Spermatophyta</taxon>
        <taxon>Magnoliopsida</taxon>
        <taxon>eudicotyledons</taxon>
        <taxon>Gunneridae</taxon>
        <taxon>Pentapetalae</taxon>
        <taxon>rosids</taxon>
        <taxon>malvids</taxon>
        <taxon>Malvales</taxon>
        <taxon>Malvaceae</taxon>
        <taxon>Malvoideae</taxon>
        <taxon>Gossypium</taxon>
    </lineage>
</organism>
<accession>A0A7J9NE33</accession>
<dbReference type="EMBL" id="JABFAF010279546">
    <property type="protein sequence ID" value="MBA0881593.1"/>
    <property type="molecule type" value="Genomic_DNA"/>
</dbReference>
<protein>
    <submittedName>
        <fullName evidence="1">Uncharacterized protein</fullName>
    </submittedName>
</protein>
<comment type="caution">
    <text evidence="1">The sequence shown here is derived from an EMBL/GenBank/DDBJ whole genome shotgun (WGS) entry which is preliminary data.</text>
</comment>
<dbReference type="Proteomes" id="UP000593576">
    <property type="component" value="Unassembled WGS sequence"/>
</dbReference>
<proteinExistence type="predicted"/>
<evidence type="ECO:0000313" key="1">
    <source>
        <dbReference type="EMBL" id="MBA0881593.1"/>
    </source>
</evidence>